<protein>
    <recommendedName>
        <fullName evidence="4">VCBS repeat-containing protein</fullName>
    </recommendedName>
</protein>
<evidence type="ECO:0000256" key="1">
    <source>
        <dbReference type="SAM" id="SignalP"/>
    </source>
</evidence>
<dbReference type="PROSITE" id="PS51257">
    <property type="entry name" value="PROKAR_LIPOPROTEIN"/>
    <property type="match status" value="1"/>
</dbReference>
<name>A0A941D007_9CAUL</name>
<dbReference type="Proteomes" id="UP000622580">
    <property type="component" value="Unassembled WGS sequence"/>
</dbReference>
<keyword evidence="1" id="KW-0732">Signal</keyword>
<evidence type="ECO:0008006" key="4">
    <source>
        <dbReference type="Google" id="ProtNLM"/>
    </source>
</evidence>
<feature type="chain" id="PRO_5037368728" description="VCBS repeat-containing protein" evidence="1">
    <location>
        <begin position="19"/>
        <end position="308"/>
    </location>
</feature>
<accession>A0A941D007</accession>
<dbReference type="EMBL" id="JAGSGD010000001">
    <property type="protein sequence ID" value="MBR7619760.1"/>
    <property type="molecule type" value="Genomic_DNA"/>
</dbReference>
<sequence>MKSLWLAALLMLAACASAPPDLRAKVAQDIKDDMPPVPPAGRLFSRVDISHDGVADWRVDYERSGMGWCGTGGCTQKLFVSRPGGAYVLAFEEQTREFRLRRGRKGAVLDIEIHGTNCGLSGVNECRRSFRWDEAQGRFIEQSNRQGEGRLAGPLFQTIPVADTGLPTIVEVALGELTAACTGLGGDYVGGVVSRSPDLDGDGRPDWIVGSEYGGCVMPAAEPGGEATQLPGPGLRVVAEDAAILALVSPLYAVDVATTPATFISITPAEDCGGYDQQGCMETPYRWDPAFGHLVAGRAVRGRSLRLE</sequence>
<comment type="caution">
    <text evidence="2">The sequence shown here is derived from an EMBL/GenBank/DDBJ whole genome shotgun (WGS) entry which is preliminary data.</text>
</comment>
<dbReference type="AlphaFoldDB" id="A0A941D007"/>
<evidence type="ECO:0000313" key="3">
    <source>
        <dbReference type="Proteomes" id="UP000622580"/>
    </source>
</evidence>
<proteinExistence type="predicted"/>
<dbReference type="RefSeq" id="WP_215340136.1">
    <property type="nucleotide sequence ID" value="NZ_JAGSGD010000001.1"/>
</dbReference>
<gene>
    <name evidence="2" type="ORF">JKL49_10205</name>
</gene>
<organism evidence="2 3">
    <name type="scientific">Phenylobacterium glaciei</name>
    <dbReference type="NCBI Taxonomy" id="2803784"/>
    <lineage>
        <taxon>Bacteria</taxon>
        <taxon>Pseudomonadati</taxon>
        <taxon>Pseudomonadota</taxon>
        <taxon>Alphaproteobacteria</taxon>
        <taxon>Caulobacterales</taxon>
        <taxon>Caulobacteraceae</taxon>
        <taxon>Phenylobacterium</taxon>
    </lineage>
</organism>
<feature type="signal peptide" evidence="1">
    <location>
        <begin position="1"/>
        <end position="18"/>
    </location>
</feature>
<evidence type="ECO:0000313" key="2">
    <source>
        <dbReference type="EMBL" id="MBR7619760.1"/>
    </source>
</evidence>
<keyword evidence="3" id="KW-1185">Reference proteome</keyword>
<reference evidence="2" key="1">
    <citation type="submission" date="2021-04" db="EMBL/GenBank/DDBJ databases">
        <title>Draft genome assembly of strain Phenylobacterium sp. 20VBR1 using MiniION and Illumina platforms.</title>
        <authorList>
            <person name="Thomas F.A."/>
            <person name="Krishnan K.P."/>
            <person name="Sinha R.K."/>
        </authorList>
    </citation>
    <scope>NUCLEOTIDE SEQUENCE</scope>
    <source>
        <strain evidence="2">20VBR1</strain>
    </source>
</reference>